<dbReference type="PROSITE" id="PS51257">
    <property type="entry name" value="PROKAR_LIPOPROTEIN"/>
    <property type="match status" value="1"/>
</dbReference>
<accession>A0ABN1MKS9</accession>
<evidence type="ECO:0008006" key="3">
    <source>
        <dbReference type="Google" id="ProtNLM"/>
    </source>
</evidence>
<protein>
    <recommendedName>
        <fullName evidence="3">Gliding motility lipoprotein GldH</fullName>
    </recommendedName>
</protein>
<gene>
    <name evidence="1" type="ORF">GCM10009118_02480</name>
</gene>
<proteinExistence type="predicted"/>
<evidence type="ECO:0000313" key="1">
    <source>
        <dbReference type="EMBL" id="GAA0873840.1"/>
    </source>
</evidence>
<sequence>MVKAIISGIAVVFLLVGCGPKPIYEDTYDFTDHFWGSGESPRFTFSGNDTSVFYNYVVTLRTTPEYEYSNLWVFMYTKNPDGKQRKDTLNFPLADPDGKWLGKKTGSIVEHEMLIGWQKKFPALGEYEIRFEQAVPDPELKHVLDLSLRVIKAENTNK</sequence>
<comment type="caution">
    <text evidence="1">The sequence shown here is derived from an EMBL/GenBank/DDBJ whole genome shotgun (WGS) entry which is preliminary data.</text>
</comment>
<evidence type="ECO:0000313" key="2">
    <source>
        <dbReference type="Proteomes" id="UP001501126"/>
    </source>
</evidence>
<dbReference type="InterPro" id="IPR020018">
    <property type="entry name" value="Motility-assoc_lipoprot_GldH"/>
</dbReference>
<organism evidence="1 2">
    <name type="scientific">Wandonia haliotis</name>
    <dbReference type="NCBI Taxonomy" id="574963"/>
    <lineage>
        <taxon>Bacteria</taxon>
        <taxon>Pseudomonadati</taxon>
        <taxon>Bacteroidota</taxon>
        <taxon>Flavobacteriia</taxon>
        <taxon>Flavobacteriales</taxon>
        <taxon>Crocinitomicaceae</taxon>
        <taxon>Wandonia</taxon>
    </lineage>
</organism>
<dbReference type="EMBL" id="BAAAFH010000003">
    <property type="protein sequence ID" value="GAA0873840.1"/>
    <property type="molecule type" value="Genomic_DNA"/>
</dbReference>
<dbReference type="Proteomes" id="UP001501126">
    <property type="component" value="Unassembled WGS sequence"/>
</dbReference>
<dbReference type="Pfam" id="PF14109">
    <property type="entry name" value="GldH_lipo"/>
    <property type="match status" value="1"/>
</dbReference>
<reference evidence="1 2" key="1">
    <citation type="journal article" date="2019" name="Int. J. Syst. Evol. Microbiol.">
        <title>The Global Catalogue of Microorganisms (GCM) 10K type strain sequencing project: providing services to taxonomists for standard genome sequencing and annotation.</title>
        <authorList>
            <consortium name="The Broad Institute Genomics Platform"/>
            <consortium name="The Broad Institute Genome Sequencing Center for Infectious Disease"/>
            <person name="Wu L."/>
            <person name="Ma J."/>
        </authorList>
    </citation>
    <scope>NUCLEOTIDE SEQUENCE [LARGE SCALE GENOMIC DNA]</scope>
    <source>
        <strain evidence="1 2">JCM 16083</strain>
    </source>
</reference>
<name>A0ABN1MKS9_9FLAO</name>
<keyword evidence="2" id="KW-1185">Reference proteome</keyword>
<dbReference type="RefSeq" id="WP_343784277.1">
    <property type="nucleotide sequence ID" value="NZ_BAAAFH010000003.1"/>
</dbReference>